<dbReference type="EMBL" id="CAUYUJ010017793">
    <property type="protein sequence ID" value="CAK0877952.1"/>
    <property type="molecule type" value="Genomic_DNA"/>
</dbReference>
<keyword evidence="4" id="KW-1185">Reference proteome</keyword>
<evidence type="ECO:0000256" key="1">
    <source>
        <dbReference type="SAM" id="MobiDB-lite"/>
    </source>
</evidence>
<dbReference type="Pfam" id="PF01549">
    <property type="entry name" value="ShK"/>
    <property type="match status" value="1"/>
</dbReference>
<evidence type="ECO:0000259" key="2">
    <source>
        <dbReference type="PROSITE" id="PS51670"/>
    </source>
</evidence>
<dbReference type="PROSITE" id="PS51670">
    <property type="entry name" value="SHKT"/>
    <property type="match status" value="1"/>
</dbReference>
<proteinExistence type="predicted"/>
<accession>A0ABN9VWG6</accession>
<reference evidence="3" key="1">
    <citation type="submission" date="2023-10" db="EMBL/GenBank/DDBJ databases">
        <authorList>
            <person name="Chen Y."/>
            <person name="Shah S."/>
            <person name="Dougan E. K."/>
            <person name="Thang M."/>
            <person name="Chan C."/>
        </authorList>
    </citation>
    <scope>NUCLEOTIDE SEQUENCE [LARGE SCALE GENOMIC DNA]</scope>
</reference>
<evidence type="ECO:0000313" key="3">
    <source>
        <dbReference type="EMBL" id="CAK0877952.1"/>
    </source>
</evidence>
<protein>
    <recommendedName>
        <fullName evidence="2">ShKT domain-containing protein</fullName>
    </recommendedName>
</protein>
<feature type="region of interest" description="Disordered" evidence="1">
    <location>
        <begin position="537"/>
        <end position="560"/>
    </location>
</feature>
<feature type="domain" description="ShKT" evidence="2">
    <location>
        <begin position="562"/>
        <end position="596"/>
    </location>
</feature>
<name>A0ABN9VWG6_9DINO</name>
<gene>
    <name evidence="3" type="ORF">PCOR1329_LOCUS61857</name>
</gene>
<sequence>MADMDVIVASAVSVVFDAVEIADALPSPWPMVRHFHLVKESPPAGGDLSLVEHFRPITVFSSWCRECATDRLRSASCAAWCKHWCPQEARVVTKGVAVHDAAERVVAALEAGEFGASWDYSLAFDRVHSTAATTPVEHMGMPSHFAKMLGRQWSNQRRWLRSYGAIAEQPECASTSLPQGDPRSALALTVLTGRLCEVAAQEPWVTPRRAVTARRQLQARGVRADIISQGRLYANEVKRVSKRNDRWNARGCRRSFPDSYRRRWLWGHSSTQDGWSNSTPPRAATDRLQAAVHNAADVPPLSSPCLKCLVVGHRVDARVRAQQATLACRIAHYDAKRPKAVIASTQKHQPTLAVFMGGALSRDAREWPTGERRRKEVDWCLLLRVADARAANVGSQVEAASAALSANMSRDAAHAATGARLDAALAAQRLEEVAEHEAATVDSAAADRARGCQDRLAAAGDAWKAAAAAEAAAERREAAAAGAEEAALAAATKAGALRQDREREAQEVAANASLVAGALRRRLGSAEVADCLGARTPANASARPRTPEDAGASAPCAAGPPPEDGNEFCVSWAAEGQCEANLEYMRDNCAKSCRKGPALPPCPSGAAAEPLLAAGQLASMVAQLRAVTAALPPAADKEFGTSRDAGEGDGGALAAARAGAAGAARALAAAREHEASAQAASARADAAASRAASALSLAEEAKQVAQLAREAAALRASAAERE</sequence>
<dbReference type="Proteomes" id="UP001189429">
    <property type="component" value="Unassembled WGS sequence"/>
</dbReference>
<dbReference type="InterPro" id="IPR003582">
    <property type="entry name" value="ShKT_dom"/>
</dbReference>
<feature type="non-terminal residue" evidence="3">
    <location>
        <position position="722"/>
    </location>
</feature>
<comment type="caution">
    <text evidence="3">The sequence shown here is derived from an EMBL/GenBank/DDBJ whole genome shotgun (WGS) entry which is preliminary data.</text>
</comment>
<evidence type="ECO:0000313" key="4">
    <source>
        <dbReference type="Proteomes" id="UP001189429"/>
    </source>
</evidence>
<organism evidence="3 4">
    <name type="scientific">Prorocentrum cordatum</name>
    <dbReference type="NCBI Taxonomy" id="2364126"/>
    <lineage>
        <taxon>Eukaryota</taxon>
        <taxon>Sar</taxon>
        <taxon>Alveolata</taxon>
        <taxon>Dinophyceae</taxon>
        <taxon>Prorocentrales</taxon>
        <taxon>Prorocentraceae</taxon>
        <taxon>Prorocentrum</taxon>
    </lineage>
</organism>